<keyword evidence="1" id="KW-0560">Oxidoreductase</keyword>
<evidence type="ECO:0000256" key="2">
    <source>
        <dbReference type="SAM" id="SignalP"/>
    </source>
</evidence>
<evidence type="ECO:0000313" key="4">
    <source>
        <dbReference type="EMBL" id="CAD9687111.1"/>
    </source>
</evidence>
<reference evidence="4" key="1">
    <citation type="submission" date="2021-01" db="EMBL/GenBank/DDBJ databases">
        <authorList>
            <person name="Corre E."/>
            <person name="Pelletier E."/>
            <person name="Niang G."/>
            <person name="Scheremetjew M."/>
            <person name="Finn R."/>
            <person name="Kale V."/>
            <person name="Holt S."/>
            <person name="Cochrane G."/>
            <person name="Meng A."/>
            <person name="Brown T."/>
            <person name="Cohen L."/>
        </authorList>
    </citation>
    <scope>NUCLEOTIDE SEQUENCE</scope>
    <source>
        <strain evidence="4">CCMP1452</strain>
    </source>
</reference>
<dbReference type="InterPro" id="IPR023210">
    <property type="entry name" value="NADP_OxRdtase_dom"/>
</dbReference>
<dbReference type="PANTHER" id="PTHR43364:SF4">
    <property type="entry name" value="NAD(P)-LINKED OXIDOREDUCTASE SUPERFAMILY PROTEIN"/>
    <property type="match status" value="1"/>
</dbReference>
<sequence>MSPISHIILSVVLLYPALFSICADGFGLTKRSESRPMDRLVFGTVNLPNVPGDGPLQLLDDAYERGFCRFDLARTYGGGKSEGIFGKWLKERNIDRSTIQIVTKGGMGKDKYGNPDREMCTYESLSSELNASLEALYTDHADLYMLHRDDLRIPVDNFVNWMDDLKRKGYIQRWGVSNWSLPRIHEAYTYAIENNMEPPTGTSPQLSLAVPLSDVWPSTHSLSCPSKLEEIEWYRQHGIEVMGWEALAKGFMAVPTLWRQHEIHYSTFHGPEGELGSDLWRLQRIQRAYCTPQNYERRKISIQIAKESGLSLAQVALLYSLAKGDHVSVLVGADRTAHLDEMAAIRDWSLDQEALDCLTAASTKPSLVSKVATELKSWTLNDENKLSYSINEAPSATKEFVNLQPFDYTVFEKFENKTVDSEEIIFG</sequence>
<proteinExistence type="predicted"/>
<dbReference type="InterPro" id="IPR050523">
    <property type="entry name" value="AKR_Detox_Biosynth"/>
</dbReference>
<feature type="domain" description="NADP-dependent oxidoreductase" evidence="3">
    <location>
        <begin position="39"/>
        <end position="358"/>
    </location>
</feature>
<feature type="chain" id="PRO_5030504221" description="NADP-dependent oxidoreductase domain-containing protein" evidence="2">
    <location>
        <begin position="26"/>
        <end position="427"/>
    </location>
</feature>
<dbReference type="GO" id="GO:0005829">
    <property type="term" value="C:cytosol"/>
    <property type="evidence" value="ECO:0007669"/>
    <property type="project" value="TreeGrafter"/>
</dbReference>
<dbReference type="Pfam" id="PF00248">
    <property type="entry name" value="Aldo_ket_red"/>
    <property type="match status" value="1"/>
</dbReference>
<dbReference type="SUPFAM" id="SSF51430">
    <property type="entry name" value="NAD(P)-linked oxidoreductase"/>
    <property type="match status" value="1"/>
</dbReference>
<name>A0A7S2S2M0_9STRA</name>
<dbReference type="AlphaFoldDB" id="A0A7S2S2M0"/>
<evidence type="ECO:0000259" key="3">
    <source>
        <dbReference type="Pfam" id="PF00248"/>
    </source>
</evidence>
<evidence type="ECO:0000256" key="1">
    <source>
        <dbReference type="ARBA" id="ARBA00023002"/>
    </source>
</evidence>
<gene>
    <name evidence="4" type="ORF">EANT1437_LOCUS11337</name>
</gene>
<organism evidence="4">
    <name type="scientific">Eucampia antarctica</name>
    <dbReference type="NCBI Taxonomy" id="49252"/>
    <lineage>
        <taxon>Eukaryota</taxon>
        <taxon>Sar</taxon>
        <taxon>Stramenopiles</taxon>
        <taxon>Ochrophyta</taxon>
        <taxon>Bacillariophyta</taxon>
        <taxon>Mediophyceae</taxon>
        <taxon>Biddulphiophycidae</taxon>
        <taxon>Hemiaulales</taxon>
        <taxon>Hemiaulaceae</taxon>
        <taxon>Eucampia</taxon>
    </lineage>
</organism>
<dbReference type="EMBL" id="HBHI01022068">
    <property type="protein sequence ID" value="CAD9687111.1"/>
    <property type="molecule type" value="Transcribed_RNA"/>
</dbReference>
<keyword evidence="2" id="KW-0732">Signal</keyword>
<accession>A0A7S2S2M0</accession>
<dbReference type="InterPro" id="IPR036812">
    <property type="entry name" value="NAD(P)_OxRdtase_dom_sf"/>
</dbReference>
<protein>
    <recommendedName>
        <fullName evidence="3">NADP-dependent oxidoreductase domain-containing protein</fullName>
    </recommendedName>
</protein>
<feature type="signal peptide" evidence="2">
    <location>
        <begin position="1"/>
        <end position="25"/>
    </location>
</feature>
<dbReference type="Gene3D" id="3.20.20.100">
    <property type="entry name" value="NADP-dependent oxidoreductase domain"/>
    <property type="match status" value="1"/>
</dbReference>
<dbReference type="GO" id="GO:0016491">
    <property type="term" value="F:oxidoreductase activity"/>
    <property type="evidence" value="ECO:0007669"/>
    <property type="project" value="UniProtKB-KW"/>
</dbReference>
<dbReference type="PANTHER" id="PTHR43364">
    <property type="entry name" value="NADH-SPECIFIC METHYLGLYOXAL REDUCTASE-RELATED"/>
    <property type="match status" value="1"/>
</dbReference>